<dbReference type="GO" id="GO:0016740">
    <property type="term" value="F:transferase activity"/>
    <property type="evidence" value="ECO:0007669"/>
    <property type="project" value="UniProtKB-UniRule"/>
</dbReference>
<dbReference type="PANTHER" id="PTHR30040:SF2">
    <property type="entry name" value="FAD:PROTEIN FMN TRANSFERASE"/>
    <property type="match status" value="1"/>
</dbReference>
<accession>A0A9D9NET6</accession>
<dbReference type="PANTHER" id="PTHR30040">
    <property type="entry name" value="THIAMINE BIOSYNTHESIS LIPOPROTEIN APBE"/>
    <property type="match status" value="1"/>
</dbReference>
<comment type="catalytic activity">
    <reaction evidence="9 10">
        <text>L-threonyl-[protein] + FAD = FMN-L-threonyl-[protein] + AMP + H(+)</text>
        <dbReference type="Rhea" id="RHEA:36847"/>
        <dbReference type="Rhea" id="RHEA-COMP:11060"/>
        <dbReference type="Rhea" id="RHEA-COMP:11061"/>
        <dbReference type="ChEBI" id="CHEBI:15378"/>
        <dbReference type="ChEBI" id="CHEBI:30013"/>
        <dbReference type="ChEBI" id="CHEBI:57692"/>
        <dbReference type="ChEBI" id="CHEBI:74257"/>
        <dbReference type="ChEBI" id="CHEBI:456215"/>
        <dbReference type="EC" id="2.7.1.180"/>
    </reaction>
</comment>
<feature type="binding site" evidence="11">
    <location>
        <position position="314"/>
    </location>
    <ligand>
        <name>Mg(2+)</name>
        <dbReference type="ChEBI" id="CHEBI:18420"/>
    </ligand>
</feature>
<dbReference type="InterPro" id="IPR003374">
    <property type="entry name" value="ApbE-like_sf"/>
</dbReference>
<comment type="cofactor">
    <cofactor evidence="11">
        <name>Mg(2+)</name>
        <dbReference type="ChEBI" id="CHEBI:18420"/>
    </cofactor>
    <cofactor evidence="11">
        <name>Mn(2+)</name>
        <dbReference type="ChEBI" id="CHEBI:29035"/>
    </cofactor>
    <text evidence="11">Magnesium. Can also use manganese.</text>
</comment>
<reference evidence="13" key="1">
    <citation type="submission" date="2020-10" db="EMBL/GenBank/DDBJ databases">
        <authorList>
            <person name="Gilroy R."/>
        </authorList>
    </citation>
    <scope>NUCLEOTIDE SEQUENCE</scope>
    <source>
        <strain evidence="13">B2-22910</strain>
    </source>
</reference>
<keyword evidence="12" id="KW-0732">Signal</keyword>
<feature type="binding site" evidence="11">
    <location>
        <position position="318"/>
    </location>
    <ligand>
        <name>Mg(2+)</name>
        <dbReference type="ChEBI" id="CHEBI:18420"/>
    </ligand>
</feature>
<name>A0A9D9NET6_9BACT</name>
<evidence type="ECO:0000256" key="8">
    <source>
        <dbReference type="ARBA" id="ARBA00031306"/>
    </source>
</evidence>
<comment type="similarity">
    <text evidence="10">Belongs to the ApbE family.</text>
</comment>
<feature type="signal peptide" evidence="12">
    <location>
        <begin position="1"/>
        <end position="21"/>
    </location>
</feature>
<dbReference type="AlphaFoldDB" id="A0A9D9NET6"/>
<dbReference type="SUPFAM" id="SSF143631">
    <property type="entry name" value="ApbE-like"/>
    <property type="match status" value="1"/>
</dbReference>
<evidence type="ECO:0000256" key="10">
    <source>
        <dbReference type="PIRNR" id="PIRNR006268"/>
    </source>
</evidence>
<feature type="binding site" evidence="11">
    <location>
        <position position="194"/>
    </location>
    <ligand>
        <name>Mg(2+)</name>
        <dbReference type="ChEBI" id="CHEBI:18420"/>
    </ligand>
</feature>
<dbReference type="Gene3D" id="3.10.520.10">
    <property type="entry name" value="ApbE-like domains"/>
    <property type="match status" value="1"/>
</dbReference>
<evidence type="ECO:0000256" key="2">
    <source>
        <dbReference type="ARBA" id="ARBA00016337"/>
    </source>
</evidence>
<dbReference type="EC" id="2.7.1.180" evidence="1 10"/>
<evidence type="ECO:0000256" key="5">
    <source>
        <dbReference type="ARBA" id="ARBA00022723"/>
    </source>
</evidence>
<keyword evidence="4 10" id="KW-0808">Transferase</keyword>
<reference evidence="13" key="2">
    <citation type="journal article" date="2021" name="PeerJ">
        <title>Extensive microbial diversity within the chicken gut microbiome revealed by metagenomics and culture.</title>
        <authorList>
            <person name="Gilroy R."/>
            <person name="Ravi A."/>
            <person name="Getino M."/>
            <person name="Pursley I."/>
            <person name="Horton D.L."/>
            <person name="Alikhan N.F."/>
            <person name="Baker D."/>
            <person name="Gharbi K."/>
            <person name="Hall N."/>
            <person name="Watson M."/>
            <person name="Adriaenssens E.M."/>
            <person name="Foster-Nyarko E."/>
            <person name="Jarju S."/>
            <person name="Secka A."/>
            <person name="Antonio M."/>
            <person name="Oren A."/>
            <person name="Chaudhuri R.R."/>
            <person name="La Ragione R."/>
            <person name="Hildebrand F."/>
            <person name="Pallen M.J."/>
        </authorList>
    </citation>
    <scope>NUCLEOTIDE SEQUENCE</scope>
    <source>
        <strain evidence="13">B2-22910</strain>
    </source>
</reference>
<evidence type="ECO:0000256" key="7">
    <source>
        <dbReference type="ARBA" id="ARBA00022842"/>
    </source>
</evidence>
<keyword evidence="6 10" id="KW-0274">FAD</keyword>
<gene>
    <name evidence="13" type="ORF">IAB82_04150</name>
</gene>
<dbReference type="Proteomes" id="UP000823603">
    <property type="component" value="Unassembled WGS sequence"/>
</dbReference>
<keyword evidence="3 10" id="KW-0285">Flavoprotein</keyword>
<evidence type="ECO:0000256" key="12">
    <source>
        <dbReference type="SAM" id="SignalP"/>
    </source>
</evidence>
<evidence type="ECO:0000256" key="3">
    <source>
        <dbReference type="ARBA" id="ARBA00022630"/>
    </source>
</evidence>
<dbReference type="InterPro" id="IPR024932">
    <property type="entry name" value="ApbE"/>
</dbReference>
<evidence type="ECO:0000313" key="13">
    <source>
        <dbReference type="EMBL" id="MBO8470971.1"/>
    </source>
</evidence>
<protein>
    <recommendedName>
        <fullName evidence="2 10">FAD:protein FMN transferase</fullName>
        <ecNumber evidence="1 10">2.7.1.180</ecNumber>
    </recommendedName>
    <alternativeName>
        <fullName evidence="8 10">Flavin transferase</fullName>
    </alternativeName>
</protein>
<feature type="chain" id="PRO_5039950598" description="FAD:protein FMN transferase" evidence="12">
    <location>
        <begin position="22"/>
        <end position="363"/>
    </location>
</feature>
<evidence type="ECO:0000256" key="4">
    <source>
        <dbReference type="ARBA" id="ARBA00022679"/>
    </source>
</evidence>
<keyword evidence="7 10" id="KW-0460">Magnesium</keyword>
<evidence type="ECO:0000256" key="11">
    <source>
        <dbReference type="PIRSR" id="PIRSR006268-2"/>
    </source>
</evidence>
<evidence type="ECO:0000256" key="6">
    <source>
        <dbReference type="ARBA" id="ARBA00022827"/>
    </source>
</evidence>
<dbReference type="PIRSF" id="PIRSF006268">
    <property type="entry name" value="ApbE"/>
    <property type="match status" value="1"/>
</dbReference>
<keyword evidence="5 10" id="KW-0479">Metal-binding</keyword>
<evidence type="ECO:0000313" key="14">
    <source>
        <dbReference type="Proteomes" id="UP000823603"/>
    </source>
</evidence>
<evidence type="ECO:0000256" key="1">
    <source>
        <dbReference type="ARBA" id="ARBA00011955"/>
    </source>
</evidence>
<dbReference type="Pfam" id="PF02424">
    <property type="entry name" value="ApbE"/>
    <property type="match status" value="1"/>
</dbReference>
<organism evidence="13 14">
    <name type="scientific">Candidatus Cryptobacteroides faecavium</name>
    <dbReference type="NCBI Taxonomy" id="2840762"/>
    <lineage>
        <taxon>Bacteria</taxon>
        <taxon>Pseudomonadati</taxon>
        <taxon>Bacteroidota</taxon>
        <taxon>Bacteroidia</taxon>
        <taxon>Bacteroidales</taxon>
        <taxon>Candidatus Cryptobacteroides</taxon>
    </lineage>
</organism>
<dbReference type="GO" id="GO:0046872">
    <property type="term" value="F:metal ion binding"/>
    <property type="evidence" value="ECO:0007669"/>
    <property type="project" value="UniProtKB-UniRule"/>
</dbReference>
<comment type="caution">
    <text evidence="13">The sequence shown here is derived from an EMBL/GenBank/DDBJ whole genome shotgun (WGS) entry which is preliminary data.</text>
</comment>
<evidence type="ECO:0000256" key="9">
    <source>
        <dbReference type="ARBA" id="ARBA00048540"/>
    </source>
</evidence>
<proteinExistence type="inferred from homology"/>
<dbReference type="EMBL" id="JADIMB010000059">
    <property type="protein sequence ID" value="MBO8470971.1"/>
    <property type="molecule type" value="Genomic_DNA"/>
</dbReference>
<sequence length="363" mass="38952">MKKCRMAILALYISAVFPAVLCLSSCRTESRYVSVSGYAQGGTYVLKFNLAGKDGMSRLSAEEIKHGVDSVLQCIDNSVSGYNKGSILSRFNAGEAVRPDSIFIDIYDKSYGYYRMTGTAVDVACAPLFDIWGFGFTTDSLPSPEKVAKVRSECGMDRLKPRMKPGPDGMVHPEDLLLESPGADAALPQLNYNAVAQGYSCDLVAAYLESAGIYDMLVNIGGEIFCQGVNPGGGPWTVGVDKPVDGNDIPGAELQGIMEAGPEACGVVTSGNYRKFYVKDGRKYAHTVDPRTGCPVTHSLLSATIIAPDAAEADALATYCMVVGLEKAVEYIESRADIEGYLIYEKDGSMCTWSSSGFPLRES</sequence>